<dbReference type="KEGG" id="dge:Dgeo_0758"/>
<keyword evidence="14" id="KW-1185">Reference proteome</keyword>
<dbReference type="PANTHER" id="PTHR17490">
    <property type="entry name" value="SUA5"/>
    <property type="match status" value="1"/>
</dbReference>
<evidence type="ECO:0000256" key="9">
    <source>
        <dbReference type="ARBA" id="ARBA00022840"/>
    </source>
</evidence>
<keyword evidence="6" id="KW-0819">tRNA processing</keyword>
<dbReference type="InterPro" id="IPR006070">
    <property type="entry name" value="Sua5-like_dom"/>
</dbReference>
<evidence type="ECO:0000256" key="7">
    <source>
        <dbReference type="ARBA" id="ARBA00022695"/>
    </source>
</evidence>
<keyword evidence="4" id="KW-0963">Cytoplasm</keyword>
<evidence type="ECO:0000256" key="5">
    <source>
        <dbReference type="ARBA" id="ARBA00022679"/>
    </source>
</evidence>
<evidence type="ECO:0000256" key="10">
    <source>
        <dbReference type="ARBA" id="ARBA00029774"/>
    </source>
</evidence>
<dbReference type="STRING" id="319795.Dgeo_0758"/>
<dbReference type="InterPro" id="IPR017945">
    <property type="entry name" value="DHBP_synth_RibB-like_a/b_dom"/>
</dbReference>
<evidence type="ECO:0000256" key="11">
    <source>
        <dbReference type="ARBA" id="ARBA00048366"/>
    </source>
</evidence>
<evidence type="ECO:0000256" key="1">
    <source>
        <dbReference type="ARBA" id="ARBA00004496"/>
    </source>
</evidence>
<proteinExistence type="inferred from homology"/>
<dbReference type="EC" id="2.7.7.87" evidence="3"/>
<evidence type="ECO:0000313" key="13">
    <source>
        <dbReference type="EMBL" id="ABF45060.1"/>
    </source>
</evidence>
<comment type="catalytic activity">
    <reaction evidence="11">
        <text>L-threonine + hydrogencarbonate + ATP = L-threonylcarbamoyladenylate + diphosphate + H2O</text>
        <dbReference type="Rhea" id="RHEA:36407"/>
        <dbReference type="ChEBI" id="CHEBI:15377"/>
        <dbReference type="ChEBI" id="CHEBI:17544"/>
        <dbReference type="ChEBI" id="CHEBI:30616"/>
        <dbReference type="ChEBI" id="CHEBI:33019"/>
        <dbReference type="ChEBI" id="CHEBI:57926"/>
        <dbReference type="ChEBI" id="CHEBI:73682"/>
        <dbReference type="EC" id="2.7.7.87"/>
    </reaction>
</comment>
<dbReference type="SUPFAM" id="SSF55821">
    <property type="entry name" value="YrdC/RibB"/>
    <property type="match status" value="1"/>
</dbReference>
<reference evidence="13" key="1">
    <citation type="submission" date="2006-04" db="EMBL/GenBank/DDBJ databases">
        <title>Complete sequence of chromosome of Deinococcus geothermalis DSM 11300.</title>
        <authorList>
            <consortium name="US DOE Joint Genome Institute"/>
            <person name="Copeland A."/>
            <person name="Lucas S."/>
            <person name="Lapidus A."/>
            <person name="Barry K."/>
            <person name="Detter J.C."/>
            <person name="Glavina del Rio T."/>
            <person name="Hammon N."/>
            <person name="Israni S."/>
            <person name="Dalin E."/>
            <person name="Tice H."/>
            <person name="Pitluck S."/>
            <person name="Brettin T."/>
            <person name="Bruce D."/>
            <person name="Han C."/>
            <person name="Tapia R."/>
            <person name="Saunders E."/>
            <person name="Gilna P."/>
            <person name="Schmutz J."/>
            <person name="Larimer F."/>
            <person name="Land M."/>
            <person name="Hauser L."/>
            <person name="Kyrpides N."/>
            <person name="Kim E."/>
            <person name="Daly M.J."/>
            <person name="Fredrickson J.K."/>
            <person name="Makarova K.S."/>
            <person name="Gaidamakova E.K."/>
            <person name="Zhai M."/>
            <person name="Richardson P."/>
        </authorList>
    </citation>
    <scope>NUCLEOTIDE SEQUENCE</scope>
    <source>
        <strain evidence="13">DSM 11300</strain>
    </source>
</reference>
<dbReference type="GO" id="GO:0005737">
    <property type="term" value="C:cytoplasm"/>
    <property type="evidence" value="ECO:0007669"/>
    <property type="project" value="UniProtKB-SubCell"/>
</dbReference>
<dbReference type="EMBL" id="CP000359">
    <property type="protein sequence ID" value="ABF45060.1"/>
    <property type="molecule type" value="Genomic_DNA"/>
</dbReference>
<dbReference type="Gene3D" id="3.90.870.10">
    <property type="entry name" value="DHBP synthase"/>
    <property type="match status" value="1"/>
</dbReference>
<dbReference type="GO" id="GO:0000049">
    <property type="term" value="F:tRNA binding"/>
    <property type="evidence" value="ECO:0007669"/>
    <property type="project" value="TreeGrafter"/>
</dbReference>
<keyword evidence="8" id="KW-0547">Nucleotide-binding</keyword>
<dbReference type="PROSITE" id="PS51163">
    <property type="entry name" value="YRDC"/>
    <property type="match status" value="1"/>
</dbReference>
<dbReference type="AlphaFoldDB" id="Q1J0C4"/>
<dbReference type="PANTHER" id="PTHR17490:SF16">
    <property type="entry name" value="THREONYLCARBAMOYL-AMP SYNTHASE"/>
    <property type="match status" value="1"/>
</dbReference>
<dbReference type="Proteomes" id="UP000002431">
    <property type="component" value="Chromosome"/>
</dbReference>
<comment type="subcellular location">
    <subcellularLocation>
        <location evidence="1">Cytoplasm</location>
    </subcellularLocation>
</comment>
<dbReference type="InterPro" id="IPR050156">
    <property type="entry name" value="TC-AMP_synthase_SUA5"/>
</dbReference>
<dbReference type="RefSeq" id="WP_011529901.1">
    <property type="nucleotide sequence ID" value="NC_008025.1"/>
</dbReference>
<evidence type="ECO:0000256" key="6">
    <source>
        <dbReference type="ARBA" id="ARBA00022694"/>
    </source>
</evidence>
<keyword evidence="9" id="KW-0067">ATP-binding</keyword>
<keyword evidence="7" id="KW-0548">Nucleotidyltransferase</keyword>
<dbReference type="GO" id="GO:0008033">
    <property type="term" value="P:tRNA processing"/>
    <property type="evidence" value="ECO:0007669"/>
    <property type="project" value="UniProtKB-KW"/>
</dbReference>
<evidence type="ECO:0000313" key="14">
    <source>
        <dbReference type="Proteomes" id="UP000002431"/>
    </source>
</evidence>
<dbReference type="GO" id="GO:0003725">
    <property type="term" value="F:double-stranded RNA binding"/>
    <property type="evidence" value="ECO:0007669"/>
    <property type="project" value="InterPro"/>
</dbReference>
<dbReference type="eggNOG" id="COG0009">
    <property type="taxonomic scope" value="Bacteria"/>
</dbReference>
<sequence length="208" mass="21717">MEKQPHITEEVAQAVARAAERVTAGGVVGYPTETVWGLAARLEASERLYALKGREPDKPVQVSCLDEETARRLTEAGAAFDALAGLWPGPLTLVLPASSACPPDLAPGGWVGLRVPDHPVALALLRACGGLLATTSLNPSGQPAARTFEEAQAYGLAPLLLPDGGFPAQGLASTVVRVVGDELEVLREGALPVQLLRERLHTFSSGGM</sequence>
<organism evidence="13 14">
    <name type="scientific">Deinococcus geothermalis (strain DSM 11300 / CIP 105573 / AG-3a)</name>
    <dbReference type="NCBI Taxonomy" id="319795"/>
    <lineage>
        <taxon>Bacteria</taxon>
        <taxon>Thermotogati</taxon>
        <taxon>Deinococcota</taxon>
        <taxon>Deinococci</taxon>
        <taxon>Deinococcales</taxon>
        <taxon>Deinococcaceae</taxon>
        <taxon>Deinococcus</taxon>
    </lineage>
</organism>
<dbReference type="GO" id="GO:0005524">
    <property type="term" value="F:ATP binding"/>
    <property type="evidence" value="ECO:0007669"/>
    <property type="project" value="UniProtKB-KW"/>
</dbReference>
<keyword evidence="5" id="KW-0808">Transferase</keyword>
<comment type="similarity">
    <text evidence="2">Belongs to the SUA5 family.</text>
</comment>
<name>Q1J0C4_DEIGD</name>
<feature type="domain" description="YrdC-like" evidence="12">
    <location>
        <begin position="12"/>
        <end position="191"/>
    </location>
</feature>
<evidence type="ECO:0000256" key="2">
    <source>
        <dbReference type="ARBA" id="ARBA00007663"/>
    </source>
</evidence>
<dbReference type="GO" id="GO:0061710">
    <property type="term" value="F:L-threonylcarbamoyladenylate synthase"/>
    <property type="evidence" value="ECO:0007669"/>
    <property type="project" value="UniProtKB-EC"/>
</dbReference>
<dbReference type="GO" id="GO:0006450">
    <property type="term" value="P:regulation of translational fidelity"/>
    <property type="evidence" value="ECO:0007669"/>
    <property type="project" value="TreeGrafter"/>
</dbReference>
<evidence type="ECO:0000256" key="8">
    <source>
        <dbReference type="ARBA" id="ARBA00022741"/>
    </source>
</evidence>
<evidence type="ECO:0000256" key="3">
    <source>
        <dbReference type="ARBA" id="ARBA00012584"/>
    </source>
</evidence>
<dbReference type="Pfam" id="PF01300">
    <property type="entry name" value="Sua5_yciO_yrdC"/>
    <property type="match status" value="1"/>
</dbReference>
<evidence type="ECO:0000256" key="4">
    <source>
        <dbReference type="ARBA" id="ARBA00022490"/>
    </source>
</evidence>
<gene>
    <name evidence="13" type="ordered locus">Dgeo_0758</name>
</gene>
<accession>Q1J0C4</accession>
<protein>
    <recommendedName>
        <fullName evidence="10">L-threonylcarbamoyladenylate synthase</fullName>
        <ecNumber evidence="3">2.7.7.87</ecNumber>
    </recommendedName>
    <alternativeName>
        <fullName evidence="10">L-threonylcarbamoyladenylate synthase</fullName>
    </alternativeName>
</protein>
<evidence type="ECO:0000259" key="12">
    <source>
        <dbReference type="PROSITE" id="PS51163"/>
    </source>
</evidence>
<dbReference type="HOGENOM" id="CLU_031397_3_1_0"/>